<dbReference type="EMBL" id="JAYKXN010000006">
    <property type="protein sequence ID" value="KAK7279299.1"/>
    <property type="molecule type" value="Genomic_DNA"/>
</dbReference>
<evidence type="ECO:0000313" key="1">
    <source>
        <dbReference type="EMBL" id="KAK7279299.1"/>
    </source>
</evidence>
<organism evidence="1 2">
    <name type="scientific">Clitoria ternatea</name>
    <name type="common">Butterfly pea</name>
    <dbReference type="NCBI Taxonomy" id="43366"/>
    <lineage>
        <taxon>Eukaryota</taxon>
        <taxon>Viridiplantae</taxon>
        <taxon>Streptophyta</taxon>
        <taxon>Embryophyta</taxon>
        <taxon>Tracheophyta</taxon>
        <taxon>Spermatophyta</taxon>
        <taxon>Magnoliopsida</taxon>
        <taxon>eudicotyledons</taxon>
        <taxon>Gunneridae</taxon>
        <taxon>Pentapetalae</taxon>
        <taxon>rosids</taxon>
        <taxon>fabids</taxon>
        <taxon>Fabales</taxon>
        <taxon>Fabaceae</taxon>
        <taxon>Papilionoideae</taxon>
        <taxon>50 kb inversion clade</taxon>
        <taxon>NPAAA clade</taxon>
        <taxon>indigoferoid/millettioid clade</taxon>
        <taxon>Phaseoleae</taxon>
        <taxon>Clitoria</taxon>
    </lineage>
</organism>
<name>A0AAN9FMV6_CLITE</name>
<evidence type="ECO:0000313" key="2">
    <source>
        <dbReference type="Proteomes" id="UP001359559"/>
    </source>
</evidence>
<reference evidence="1 2" key="1">
    <citation type="submission" date="2024-01" db="EMBL/GenBank/DDBJ databases">
        <title>The genomes of 5 underutilized Papilionoideae crops provide insights into root nodulation and disease resistance.</title>
        <authorList>
            <person name="Yuan L."/>
        </authorList>
    </citation>
    <scope>NUCLEOTIDE SEQUENCE [LARGE SCALE GENOMIC DNA]</scope>
    <source>
        <strain evidence="1">LY-2023</strain>
        <tissue evidence="1">Leaf</tissue>
    </source>
</reference>
<protein>
    <submittedName>
        <fullName evidence="1">Uncharacterized protein</fullName>
    </submittedName>
</protein>
<comment type="caution">
    <text evidence="1">The sequence shown here is derived from an EMBL/GenBank/DDBJ whole genome shotgun (WGS) entry which is preliminary data.</text>
</comment>
<gene>
    <name evidence="1" type="ORF">RJT34_24347</name>
</gene>
<accession>A0AAN9FMV6</accession>
<dbReference type="AlphaFoldDB" id="A0AAN9FMV6"/>
<proteinExistence type="predicted"/>
<keyword evidence="2" id="KW-1185">Reference proteome</keyword>
<sequence>MASVGGGFWGWGLLSGSGKEGKGVVGFWGWGWSSYSGRGVMGCGGWVVGCGSRVWGGLFGGVGVVVGYGWWWRLEDGGEDAAAAAVGGCVMKTQESKKDKGVSDKEQMVVADLQHNKDKKAVEVS</sequence>
<dbReference type="Proteomes" id="UP001359559">
    <property type="component" value="Unassembled WGS sequence"/>
</dbReference>